<accession>A0AAJ6IEX7</accession>
<proteinExistence type="inferred from homology"/>
<dbReference type="Pfam" id="PF17836">
    <property type="entry name" value="PglD_N"/>
    <property type="match status" value="1"/>
</dbReference>
<keyword evidence="5" id="KW-1185">Reference proteome</keyword>
<evidence type="ECO:0000256" key="2">
    <source>
        <dbReference type="PIRSR" id="PIRSR620019-1"/>
    </source>
</evidence>
<dbReference type="Proteomes" id="UP001244586">
    <property type="component" value="Chromosome"/>
</dbReference>
<evidence type="ECO:0000313" key="4">
    <source>
        <dbReference type="EMBL" id="WMG19364.1"/>
    </source>
</evidence>
<dbReference type="InterPro" id="IPR020019">
    <property type="entry name" value="AcTrfase_PglD-like"/>
</dbReference>
<evidence type="ECO:0000259" key="3">
    <source>
        <dbReference type="Pfam" id="PF17836"/>
    </source>
</evidence>
<protein>
    <submittedName>
        <fullName evidence="4">NeuD/PglB/VioB family sugar acetyltransferase</fullName>
    </submittedName>
</protein>
<gene>
    <name evidence="4" type="ORF">QBJ73_07395</name>
</gene>
<dbReference type="InterPro" id="IPR041561">
    <property type="entry name" value="PglD_N"/>
</dbReference>
<feature type="site" description="Increases basicity of active site His" evidence="2">
    <location>
        <position position="141"/>
    </location>
</feature>
<evidence type="ECO:0000256" key="1">
    <source>
        <dbReference type="ARBA" id="ARBA00007274"/>
    </source>
</evidence>
<dbReference type="RefSeq" id="WP_308469622.1">
    <property type="nucleotide sequence ID" value="NZ_CP121776.1"/>
</dbReference>
<dbReference type="PANTHER" id="PTHR43300:SF7">
    <property type="entry name" value="UDP-N-ACETYLBACILLOSAMINE N-ACETYLTRANSFERASE"/>
    <property type="match status" value="1"/>
</dbReference>
<dbReference type="AlphaFoldDB" id="A0AAJ6IEX7"/>
<sequence length="218" mass="23460">MTEIYAVYGASGCGRSLMPVARQQLQRQNINAEIYFIDDSLFAEMTVNGHKALNYAAFKALKADKKSVLIAIANSQVREKIALQLEQDAIELWTVQADNVVRMDDVVLAQGAALSPFVTLTSNIKIGKCFHANLYSYVEHDCVIGDYVTFAPGVKCNGNIHIEDHAYIGTGAVIKQGTPDKPLVIGKGAVVGMGAVVTKSVPPGVTVIGNPARILEKK</sequence>
<organism evidence="4 5">
    <name type="scientific">Acinetobacter johnsonii</name>
    <dbReference type="NCBI Taxonomy" id="40214"/>
    <lineage>
        <taxon>Bacteria</taxon>
        <taxon>Pseudomonadati</taxon>
        <taxon>Pseudomonadota</taxon>
        <taxon>Gammaproteobacteria</taxon>
        <taxon>Moraxellales</taxon>
        <taxon>Moraxellaceae</taxon>
        <taxon>Acinetobacter</taxon>
    </lineage>
</organism>
<feature type="domain" description="PglD N-terminal" evidence="3">
    <location>
        <begin position="6"/>
        <end position="83"/>
    </location>
</feature>
<dbReference type="PANTHER" id="PTHR43300">
    <property type="entry name" value="ACETYLTRANSFERASE"/>
    <property type="match status" value="1"/>
</dbReference>
<dbReference type="CDD" id="cd03360">
    <property type="entry name" value="LbH_AT_putative"/>
    <property type="match status" value="1"/>
</dbReference>
<dbReference type="Gene3D" id="2.160.10.10">
    <property type="entry name" value="Hexapeptide repeat proteins"/>
    <property type="match status" value="1"/>
</dbReference>
<reference evidence="4 5" key="1">
    <citation type="submission" date="2023-04" db="EMBL/GenBank/DDBJ databases">
        <title>Acinetobacter johnsonii isolate AYTCM encoding NDM-1, OXA-58 and PER-1.</title>
        <authorList>
            <person name="Tian C."/>
            <person name="Wang S."/>
            <person name="Fan X."/>
            <person name="Xia D."/>
        </authorList>
    </citation>
    <scope>NUCLEOTIDE SEQUENCE [LARGE SCALE GENOMIC DNA]</scope>
    <source>
        <strain evidence="4 5">AYTCM</strain>
    </source>
</reference>
<dbReference type="Gene3D" id="3.40.50.20">
    <property type="match status" value="1"/>
</dbReference>
<comment type="similarity">
    <text evidence="1">Belongs to the transferase hexapeptide repeat family.</text>
</comment>
<dbReference type="EMBL" id="CP121776">
    <property type="protein sequence ID" value="WMG19364.1"/>
    <property type="molecule type" value="Genomic_DNA"/>
</dbReference>
<dbReference type="NCBIfam" id="TIGR03570">
    <property type="entry name" value="NeuD_NnaD"/>
    <property type="match status" value="1"/>
</dbReference>
<evidence type="ECO:0000313" key="5">
    <source>
        <dbReference type="Proteomes" id="UP001244586"/>
    </source>
</evidence>
<dbReference type="InterPro" id="IPR011004">
    <property type="entry name" value="Trimer_LpxA-like_sf"/>
</dbReference>
<dbReference type="SUPFAM" id="SSF51161">
    <property type="entry name" value="Trimeric LpxA-like enzymes"/>
    <property type="match status" value="1"/>
</dbReference>
<dbReference type="InterPro" id="IPR050179">
    <property type="entry name" value="Trans_hexapeptide_repeat"/>
</dbReference>
<name>A0AAJ6IEX7_ACIJO</name>
<feature type="active site" description="Proton acceptor" evidence="2">
    <location>
        <position position="140"/>
    </location>
</feature>